<keyword evidence="5 8" id="KW-1133">Transmembrane helix</keyword>
<feature type="transmembrane region" description="Helical" evidence="8">
    <location>
        <begin position="178"/>
        <end position="195"/>
    </location>
</feature>
<dbReference type="GO" id="GO:0005886">
    <property type="term" value="C:plasma membrane"/>
    <property type="evidence" value="ECO:0007669"/>
    <property type="project" value="UniProtKB-SubCell"/>
</dbReference>
<feature type="domain" description="Glycine transporter" evidence="9">
    <location>
        <begin position="99"/>
        <end position="171"/>
    </location>
</feature>
<gene>
    <name evidence="10" type="ORF">C884_02215</name>
</gene>
<sequence length="269" mass="27971">MQLLDPEAVFRAVDLAGVFVNAVLGGAIARSLKLDIIGFLVLAVLSGLGGGMIRDVLLQNGRPVALSDPTYLITALIGTGLIFNLPIKGRWMHRALSAADALALGCWAATGASKGLAAGLGWIPAIMLGMITAVGGGAVRDVCIGRVPGIFGGNTLTATTAFISALTMAAAWELGRPNWGMGAAILLAALLTVLTRTLGWTLPGQGGWDVGSAGRQLARTASAKRPRIVVHKGRLGRQRSQRNEQARTGMMPIVQVEREDSAASDKDDD</sequence>
<organism evidence="10 11">
    <name type="scientific">Kocuria palustris PEL</name>
    <dbReference type="NCBI Taxonomy" id="1236550"/>
    <lineage>
        <taxon>Bacteria</taxon>
        <taxon>Bacillati</taxon>
        <taxon>Actinomycetota</taxon>
        <taxon>Actinomycetes</taxon>
        <taxon>Micrococcales</taxon>
        <taxon>Micrococcaceae</taxon>
        <taxon>Kocuria</taxon>
    </lineage>
</organism>
<dbReference type="RefSeq" id="WP_006214235.1">
    <property type="nucleotide sequence ID" value="NZ_ANHZ02000006.1"/>
</dbReference>
<feature type="transmembrane region" description="Helical" evidence="8">
    <location>
        <begin position="36"/>
        <end position="57"/>
    </location>
</feature>
<dbReference type="InterPro" id="IPR005115">
    <property type="entry name" value="Gly_transporter"/>
</dbReference>
<reference evidence="10 11" key="1">
    <citation type="journal article" date="2014" name="Genome Announc.">
        <title>Draft Genome Sequence of Kocuria palustris PEL.</title>
        <authorList>
            <person name="Sharma G."/>
            <person name="Khatri I."/>
            <person name="Subramanian S."/>
        </authorList>
    </citation>
    <scope>NUCLEOTIDE SEQUENCE [LARGE SCALE GENOMIC DNA]</scope>
    <source>
        <strain evidence="10 11">PEL</strain>
    </source>
</reference>
<feature type="transmembrane region" description="Helical" evidence="8">
    <location>
        <begin position="69"/>
        <end position="87"/>
    </location>
</feature>
<evidence type="ECO:0000256" key="2">
    <source>
        <dbReference type="ARBA" id="ARBA00008193"/>
    </source>
</evidence>
<feature type="transmembrane region" description="Helical" evidence="8">
    <location>
        <begin position="119"/>
        <end position="139"/>
    </location>
</feature>
<comment type="subcellular location">
    <subcellularLocation>
        <location evidence="1">Cell membrane</location>
        <topology evidence="1">Multi-pass membrane protein</topology>
    </subcellularLocation>
</comment>
<dbReference type="PANTHER" id="PTHR30506">
    <property type="entry name" value="INNER MEMBRANE PROTEIN"/>
    <property type="match status" value="1"/>
</dbReference>
<dbReference type="AlphaFoldDB" id="M2YEP0"/>
<protein>
    <recommendedName>
        <fullName evidence="9">Glycine transporter domain-containing protein</fullName>
    </recommendedName>
</protein>
<evidence type="ECO:0000256" key="6">
    <source>
        <dbReference type="ARBA" id="ARBA00023136"/>
    </source>
</evidence>
<proteinExistence type="inferred from homology"/>
<evidence type="ECO:0000256" key="8">
    <source>
        <dbReference type="SAM" id="Phobius"/>
    </source>
</evidence>
<feature type="region of interest" description="Disordered" evidence="7">
    <location>
        <begin position="234"/>
        <end position="269"/>
    </location>
</feature>
<evidence type="ECO:0000256" key="5">
    <source>
        <dbReference type="ARBA" id="ARBA00022989"/>
    </source>
</evidence>
<accession>M2YEP0</accession>
<feature type="compositionally biased region" description="Basic and acidic residues" evidence="7">
    <location>
        <begin position="256"/>
        <end position="269"/>
    </location>
</feature>
<evidence type="ECO:0000256" key="3">
    <source>
        <dbReference type="ARBA" id="ARBA00022475"/>
    </source>
</evidence>
<name>M2YEP0_9MICC</name>
<dbReference type="EMBL" id="ANHZ02000006">
    <property type="protein sequence ID" value="EME37059.1"/>
    <property type="molecule type" value="Genomic_DNA"/>
</dbReference>
<evidence type="ECO:0000256" key="7">
    <source>
        <dbReference type="SAM" id="MobiDB-lite"/>
    </source>
</evidence>
<comment type="caution">
    <text evidence="10">The sequence shown here is derived from an EMBL/GenBank/DDBJ whole genome shotgun (WGS) entry which is preliminary data.</text>
</comment>
<dbReference type="Pfam" id="PF03458">
    <property type="entry name" value="Gly_transporter"/>
    <property type="match status" value="2"/>
</dbReference>
<keyword evidence="3" id="KW-1003">Cell membrane</keyword>
<dbReference type="Proteomes" id="UP000009877">
    <property type="component" value="Unassembled WGS sequence"/>
</dbReference>
<evidence type="ECO:0000313" key="10">
    <source>
        <dbReference type="EMBL" id="EME37059.1"/>
    </source>
</evidence>
<keyword evidence="6 8" id="KW-0472">Membrane</keyword>
<feature type="domain" description="Glycine transporter" evidence="9">
    <location>
        <begin position="12"/>
        <end position="83"/>
    </location>
</feature>
<comment type="similarity">
    <text evidence="2">Belongs to the UPF0126 family.</text>
</comment>
<evidence type="ECO:0000256" key="4">
    <source>
        <dbReference type="ARBA" id="ARBA00022692"/>
    </source>
</evidence>
<dbReference type="PANTHER" id="PTHR30506:SF3">
    <property type="entry name" value="UPF0126 INNER MEMBRANE PROTEIN YADS-RELATED"/>
    <property type="match status" value="1"/>
</dbReference>
<feature type="transmembrane region" description="Helical" evidence="8">
    <location>
        <begin position="151"/>
        <end position="172"/>
    </location>
</feature>
<evidence type="ECO:0000259" key="9">
    <source>
        <dbReference type="Pfam" id="PF03458"/>
    </source>
</evidence>
<keyword evidence="4 8" id="KW-0812">Transmembrane</keyword>
<evidence type="ECO:0000313" key="11">
    <source>
        <dbReference type="Proteomes" id="UP000009877"/>
    </source>
</evidence>
<feature type="transmembrane region" description="Helical" evidence="8">
    <location>
        <begin position="12"/>
        <end position="29"/>
    </location>
</feature>
<evidence type="ECO:0000256" key="1">
    <source>
        <dbReference type="ARBA" id="ARBA00004651"/>
    </source>
</evidence>
<keyword evidence="11" id="KW-1185">Reference proteome</keyword>